<dbReference type="AlphaFoldDB" id="A0A9P4S7V0"/>
<evidence type="ECO:0000256" key="1">
    <source>
        <dbReference type="SAM" id="MobiDB-lite"/>
    </source>
</evidence>
<comment type="caution">
    <text evidence="2">The sequence shown here is derived from an EMBL/GenBank/DDBJ whole genome shotgun (WGS) entry which is preliminary data.</text>
</comment>
<feature type="region of interest" description="Disordered" evidence="1">
    <location>
        <begin position="94"/>
        <end position="161"/>
    </location>
</feature>
<organism evidence="2 3">
    <name type="scientific">Patellaria atrata CBS 101060</name>
    <dbReference type="NCBI Taxonomy" id="1346257"/>
    <lineage>
        <taxon>Eukaryota</taxon>
        <taxon>Fungi</taxon>
        <taxon>Dikarya</taxon>
        <taxon>Ascomycota</taxon>
        <taxon>Pezizomycotina</taxon>
        <taxon>Dothideomycetes</taxon>
        <taxon>Dothideomycetes incertae sedis</taxon>
        <taxon>Patellariales</taxon>
        <taxon>Patellariaceae</taxon>
        <taxon>Patellaria</taxon>
    </lineage>
</organism>
<protein>
    <submittedName>
        <fullName evidence="2">Uncharacterized protein</fullName>
    </submittedName>
</protein>
<evidence type="ECO:0000313" key="2">
    <source>
        <dbReference type="EMBL" id="KAF2836780.1"/>
    </source>
</evidence>
<evidence type="ECO:0000313" key="3">
    <source>
        <dbReference type="Proteomes" id="UP000799429"/>
    </source>
</evidence>
<sequence length="257" mass="27597">MDAENTAFLTSISHILTDFKAVQNSYTALQETLSTLPEPAQSTLNTHITELQTSISTLGATLNRTRATLPPSPSRPSQSHVTYVLPPAIPLPLLPHDTLSPPPTQVPLSPLPPANITNAGSTPGPPSDDNTPTQRSYNDSRSDDIPLDTDTDPALRGPLTMLDSPDFAARVDEKLRELSRGEDGEGVLPTVLLGMEVEIGIGEGLKVGIEGESGTEVEVVEDAETGLPIKQKLGAKRSLNFEDLKLHRRKVSDEFLV</sequence>
<gene>
    <name evidence="2" type="ORF">M501DRAFT_1018662</name>
</gene>
<feature type="compositionally biased region" description="Polar residues" evidence="1">
    <location>
        <begin position="128"/>
        <end position="137"/>
    </location>
</feature>
<dbReference type="EMBL" id="MU006102">
    <property type="protein sequence ID" value="KAF2836780.1"/>
    <property type="molecule type" value="Genomic_DNA"/>
</dbReference>
<accession>A0A9P4S7V0</accession>
<dbReference type="Proteomes" id="UP000799429">
    <property type="component" value="Unassembled WGS sequence"/>
</dbReference>
<reference evidence="2" key="1">
    <citation type="journal article" date="2020" name="Stud. Mycol.">
        <title>101 Dothideomycetes genomes: a test case for predicting lifestyles and emergence of pathogens.</title>
        <authorList>
            <person name="Haridas S."/>
            <person name="Albert R."/>
            <person name="Binder M."/>
            <person name="Bloem J."/>
            <person name="Labutti K."/>
            <person name="Salamov A."/>
            <person name="Andreopoulos B."/>
            <person name="Baker S."/>
            <person name="Barry K."/>
            <person name="Bills G."/>
            <person name="Bluhm B."/>
            <person name="Cannon C."/>
            <person name="Castanera R."/>
            <person name="Culley D."/>
            <person name="Daum C."/>
            <person name="Ezra D."/>
            <person name="Gonzalez J."/>
            <person name="Henrissat B."/>
            <person name="Kuo A."/>
            <person name="Liang C."/>
            <person name="Lipzen A."/>
            <person name="Lutzoni F."/>
            <person name="Magnuson J."/>
            <person name="Mondo S."/>
            <person name="Nolan M."/>
            <person name="Ohm R."/>
            <person name="Pangilinan J."/>
            <person name="Park H.-J."/>
            <person name="Ramirez L."/>
            <person name="Alfaro M."/>
            <person name="Sun H."/>
            <person name="Tritt A."/>
            <person name="Yoshinaga Y."/>
            <person name="Zwiers L.-H."/>
            <person name="Turgeon B."/>
            <person name="Goodwin S."/>
            <person name="Spatafora J."/>
            <person name="Crous P."/>
            <person name="Grigoriev I."/>
        </authorList>
    </citation>
    <scope>NUCLEOTIDE SEQUENCE</scope>
    <source>
        <strain evidence="2">CBS 101060</strain>
    </source>
</reference>
<proteinExistence type="predicted"/>
<keyword evidence="3" id="KW-1185">Reference proteome</keyword>
<name>A0A9P4S7V0_9PEZI</name>
<feature type="compositionally biased region" description="Pro residues" evidence="1">
    <location>
        <begin position="100"/>
        <end position="113"/>
    </location>
</feature>